<organism evidence="2 3">
    <name type="scientific">Aphanomyces astaci</name>
    <name type="common">Crayfish plague agent</name>
    <dbReference type="NCBI Taxonomy" id="112090"/>
    <lineage>
        <taxon>Eukaryota</taxon>
        <taxon>Sar</taxon>
        <taxon>Stramenopiles</taxon>
        <taxon>Oomycota</taxon>
        <taxon>Saprolegniomycetes</taxon>
        <taxon>Saprolegniales</taxon>
        <taxon>Verrucalvaceae</taxon>
        <taxon>Aphanomyces</taxon>
    </lineage>
</organism>
<dbReference type="AlphaFoldDB" id="A0A397EW60"/>
<gene>
    <name evidence="2" type="ORF">DYB31_010829</name>
</gene>
<proteinExistence type="predicted"/>
<dbReference type="EMBL" id="QUTE01012194">
    <property type="protein sequence ID" value="RHZ07793.1"/>
    <property type="molecule type" value="Genomic_DNA"/>
</dbReference>
<dbReference type="InterPro" id="IPR036928">
    <property type="entry name" value="AS_sf"/>
</dbReference>
<dbReference type="Pfam" id="PF01425">
    <property type="entry name" value="Amidase"/>
    <property type="match status" value="1"/>
</dbReference>
<dbReference type="PANTHER" id="PTHR11895">
    <property type="entry name" value="TRANSAMIDASE"/>
    <property type="match status" value="1"/>
</dbReference>
<sequence>MPVYVPLQPPSAEVLAEHTQLAASFSIEALADTSIDVKDGSFRRCTIHDYTSRYKAGTATPSQVITAVLDAIDASNALSPPLLAFVKVNRDAVLQEAAAATERYARGTPLGVLDGVPVAVKDELDVIGYTTSYGTSFINEVPVKDSAPIGRLRQAGAIFVGKTNMHEIGMGTFGINIFTGTPRNPYNDQHMTGGSSSGSAAAVAAGLVPLAIGCDGG</sequence>
<evidence type="ECO:0000313" key="2">
    <source>
        <dbReference type="EMBL" id="RHZ07793.1"/>
    </source>
</evidence>
<dbReference type="Gene3D" id="3.90.1300.10">
    <property type="entry name" value="Amidase signature (AS) domain"/>
    <property type="match status" value="1"/>
</dbReference>
<accession>A0A397EW60</accession>
<name>A0A397EW60_APHAT</name>
<evidence type="ECO:0000313" key="3">
    <source>
        <dbReference type="Proteomes" id="UP000266196"/>
    </source>
</evidence>
<dbReference type="InterPro" id="IPR000120">
    <property type="entry name" value="Amidase"/>
</dbReference>
<dbReference type="VEuPathDB" id="FungiDB:H257_05433"/>
<protein>
    <recommendedName>
        <fullName evidence="1">Amidase domain-containing protein</fullName>
    </recommendedName>
</protein>
<dbReference type="PANTHER" id="PTHR11895:SF67">
    <property type="entry name" value="AMIDASE DOMAIN-CONTAINING PROTEIN"/>
    <property type="match status" value="1"/>
</dbReference>
<reference evidence="2 3" key="1">
    <citation type="submission" date="2018-08" db="EMBL/GenBank/DDBJ databases">
        <title>Aphanomyces genome sequencing and annotation.</title>
        <authorList>
            <person name="Minardi D."/>
            <person name="Oidtmann B."/>
            <person name="Van Der Giezen M."/>
            <person name="Studholme D.J."/>
        </authorList>
    </citation>
    <scope>NUCLEOTIDE SEQUENCE [LARGE SCALE GENOMIC DNA]</scope>
    <source>
        <strain evidence="2 3">197901</strain>
    </source>
</reference>
<evidence type="ECO:0000259" key="1">
    <source>
        <dbReference type="Pfam" id="PF01425"/>
    </source>
</evidence>
<dbReference type="Proteomes" id="UP000266196">
    <property type="component" value="Unassembled WGS sequence"/>
</dbReference>
<dbReference type="SUPFAM" id="SSF75304">
    <property type="entry name" value="Amidase signature (AS) enzymes"/>
    <property type="match status" value="1"/>
</dbReference>
<dbReference type="InterPro" id="IPR023631">
    <property type="entry name" value="Amidase_dom"/>
</dbReference>
<comment type="caution">
    <text evidence="2">The sequence shown here is derived from an EMBL/GenBank/DDBJ whole genome shotgun (WGS) entry which is preliminary data.</text>
</comment>
<feature type="non-terminal residue" evidence="2">
    <location>
        <position position="217"/>
    </location>
</feature>
<feature type="domain" description="Amidase" evidence="1">
    <location>
        <begin position="68"/>
        <end position="217"/>
    </location>
</feature>
<dbReference type="GO" id="GO:0003824">
    <property type="term" value="F:catalytic activity"/>
    <property type="evidence" value="ECO:0007669"/>
    <property type="project" value="InterPro"/>
</dbReference>